<dbReference type="Pfam" id="PF10958">
    <property type="entry name" value="DUF2759"/>
    <property type="match status" value="1"/>
</dbReference>
<keyword evidence="1" id="KW-1133">Transmembrane helix</keyword>
<reference evidence="2 3" key="1">
    <citation type="submission" date="2016-06" db="EMBL/GenBank/DDBJ databases">
        <title>Domibacillus iocasae genome sequencing.</title>
        <authorList>
            <person name="Verma A."/>
            <person name="Pal Y."/>
            <person name="Ojha A.K."/>
            <person name="Krishnamurthi S."/>
        </authorList>
    </citation>
    <scope>NUCLEOTIDE SEQUENCE [LARGE SCALE GENOMIC DNA]</scope>
    <source>
        <strain evidence="2 3">DSM 29979</strain>
    </source>
</reference>
<feature type="transmembrane region" description="Helical" evidence="1">
    <location>
        <begin position="28"/>
        <end position="50"/>
    </location>
</feature>
<gene>
    <name evidence="2" type="ORF">BA724_08810</name>
</gene>
<protein>
    <submittedName>
        <fullName evidence="2">DUF2759 domain-containing protein</fullName>
    </submittedName>
</protein>
<keyword evidence="1" id="KW-0812">Transmembrane</keyword>
<dbReference type="AlphaFoldDB" id="A0A1E7DMT1"/>
<evidence type="ECO:0000313" key="2">
    <source>
        <dbReference type="EMBL" id="OES44373.1"/>
    </source>
</evidence>
<dbReference type="Proteomes" id="UP000095658">
    <property type="component" value="Unassembled WGS sequence"/>
</dbReference>
<dbReference type="RefSeq" id="WP_069938972.1">
    <property type="nucleotide sequence ID" value="NZ_MAMP01000022.1"/>
</dbReference>
<evidence type="ECO:0000313" key="3">
    <source>
        <dbReference type="Proteomes" id="UP000095658"/>
    </source>
</evidence>
<name>A0A1E7DMT1_9BACI</name>
<comment type="caution">
    <text evidence="2">The sequence shown here is derived from an EMBL/GenBank/DDBJ whole genome shotgun (WGS) entry which is preliminary data.</text>
</comment>
<organism evidence="2 3">
    <name type="scientific">Domibacillus iocasae</name>
    <dbReference type="NCBI Taxonomy" id="1714016"/>
    <lineage>
        <taxon>Bacteria</taxon>
        <taxon>Bacillati</taxon>
        <taxon>Bacillota</taxon>
        <taxon>Bacilli</taxon>
        <taxon>Bacillales</taxon>
        <taxon>Bacillaceae</taxon>
        <taxon>Domibacillus</taxon>
    </lineage>
</organism>
<keyword evidence="3" id="KW-1185">Reference proteome</keyword>
<dbReference type="EMBL" id="MAMP01000022">
    <property type="protein sequence ID" value="OES44373.1"/>
    <property type="molecule type" value="Genomic_DNA"/>
</dbReference>
<dbReference type="InterPro" id="IPR024490">
    <property type="entry name" value="DUF2759"/>
</dbReference>
<dbReference type="OrthoDB" id="2355718at2"/>
<accession>A0A1E7DMT1</accession>
<sequence length="58" mass="6164">MNGLTIIFALVTILSVFSTISALKNKNPLGIFFGLGTAGVIGWFTIMTILNHGYPAAH</sequence>
<proteinExistence type="predicted"/>
<evidence type="ECO:0000256" key="1">
    <source>
        <dbReference type="SAM" id="Phobius"/>
    </source>
</evidence>
<keyword evidence="1" id="KW-0472">Membrane</keyword>